<feature type="domain" description="Aminotransferase-like plant mobile" evidence="1">
    <location>
        <begin position="12"/>
        <end position="289"/>
    </location>
</feature>
<dbReference type="Pfam" id="PF10536">
    <property type="entry name" value="PMD"/>
    <property type="match status" value="1"/>
</dbReference>
<gene>
    <name evidence="2" type="ORF">Scep_010914</name>
</gene>
<keyword evidence="3" id="KW-1185">Reference proteome</keyword>
<protein>
    <recommendedName>
        <fullName evidence="1">Aminotransferase-like plant mobile domain-containing protein</fullName>
    </recommendedName>
</protein>
<dbReference type="InterPro" id="IPR044824">
    <property type="entry name" value="MAIN-like"/>
</dbReference>
<dbReference type="EMBL" id="JBBNAG010000004">
    <property type="protein sequence ID" value="KAK9141233.1"/>
    <property type="molecule type" value="Genomic_DNA"/>
</dbReference>
<dbReference type="Proteomes" id="UP001419268">
    <property type="component" value="Unassembled WGS sequence"/>
</dbReference>
<name>A0AAP0PDR9_9MAGN</name>
<organism evidence="2 3">
    <name type="scientific">Stephania cephalantha</name>
    <dbReference type="NCBI Taxonomy" id="152367"/>
    <lineage>
        <taxon>Eukaryota</taxon>
        <taxon>Viridiplantae</taxon>
        <taxon>Streptophyta</taxon>
        <taxon>Embryophyta</taxon>
        <taxon>Tracheophyta</taxon>
        <taxon>Spermatophyta</taxon>
        <taxon>Magnoliopsida</taxon>
        <taxon>Ranunculales</taxon>
        <taxon>Menispermaceae</taxon>
        <taxon>Menispermoideae</taxon>
        <taxon>Cissampelideae</taxon>
        <taxon>Stephania</taxon>
    </lineage>
</organism>
<dbReference type="AlphaFoldDB" id="A0AAP0PDR9"/>
<evidence type="ECO:0000259" key="1">
    <source>
        <dbReference type="Pfam" id="PF10536"/>
    </source>
</evidence>
<accession>A0AAP0PDR9</accession>
<dbReference type="GO" id="GO:0010073">
    <property type="term" value="P:meristem maintenance"/>
    <property type="evidence" value="ECO:0007669"/>
    <property type="project" value="InterPro"/>
</dbReference>
<dbReference type="InterPro" id="IPR019557">
    <property type="entry name" value="AminoTfrase-like_pln_mobile"/>
</dbReference>
<evidence type="ECO:0000313" key="2">
    <source>
        <dbReference type="EMBL" id="KAK9141233.1"/>
    </source>
</evidence>
<comment type="caution">
    <text evidence="2">The sequence shown here is derived from an EMBL/GenBank/DDBJ whole genome shotgun (WGS) entry which is preliminary data.</text>
</comment>
<dbReference type="PANTHER" id="PTHR46033:SF8">
    <property type="entry name" value="PROTEIN MAINTENANCE OF MERISTEMS-LIKE"/>
    <property type="match status" value="1"/>
</dbReference>
<evidence type="ECO:0000313" key="3">
    <source>
        <dbReference type="Proteomes" id="UP001419268"/>
    </source>
</evidence>
<dbReference type="PANTHER" id="PTHR46033">
    <property type="entry name" value="PROTEIN MAIN-LIKE 2"/>
    <property type="match status" value="1"/>
</dbReference>
<sequence length="291" mass="33529">MHIQEGTQNPNAAIVDRWWPKTNTFHLPFGEMSITLEDVSMLLKIPVMGKVVNYPSISRDESIELIVRALQVSEKKADKHLNKYQKVLKSWLKSRWGDLPKLSNKYKEKRQVFPVVECTTRAYMWYLLGCTLFVDKTSTLVPVELLALVENLEEVHTYTYGAAALAYLYRQLGSATRVNVCQIHGYLTLLEGWVYDHFNVVLHEARRAQLMLGTLSVDRESRALNINRRALDSTRSNKVTWDPYSSLRTDDDFAELAFYTGTINFFGIVEPHHPDRFLKQLGHVQRIPSSP</sequence>
<reference evidence="2 3" key="1">
    <citation type="submission" date="2024-01" db="EMBL/GenBank/DDBJ databases">
        <title>Genome assemblies of Stephania.</title>
        <authorList>
            <person name="Yang L."/>
        </authorList>
    </citation>
    <scope>NUCLEOTIDE SEQUENCE [LARGE SCALE GENOMIC DNA]</scope>
    <source>
        <strain evidence="2">JXDWG</strain>
        <tissue evidence="2">Leaf</tissue>
    </source>
</reference>
<proteinExistence type="predicted"/>